<dbReference type="SUPFAM" id="SSF64518">
    <property type="entry name" value="Phase 1 flagellin"/>
    <property type="match status" value="1"/>
</dbReference>
<dbReference type="EMBL" id="JBIGIC010000005">
    <property type="protein sequence ID" value="MFG6487356.1"/>
    <property type="molecule type" value="Genomic_DNA"/>
</dbReference>
<comment type="caution">
    <text evidence="8">The sequence shown here is derived from an EMBL/GenBank/DDBJ whole genome shotgun (WGS) entry which is preliminary data.</text>
</comment>
<evidence type="ECO:0000259" key="7">
    <source>
        <dbReference type="Pfam" id="PF00700"/>
    </source>
</evidence>
<keyword evidence="8" id="KW-0966">Cell projection</keyword>
<dbReference type="InterPro" id="IPR046358">
    <property type="entry name" value="Flagellin_C"/>
</dbReference>
<comment type="subcellular location">
    <subcellularLocation>
        <location evidence="1">Bacterial flagellum</location>
    </subcellularLocation>
    <subcellularLocation>
        <location evidence="2">Secreted</location>
    </subcellularLocation>
</comment>
<evidence type="ECO:0000259" key="6">
    <source>
        <dbReference type="Pfam" id="PF00669"/>
    </source>
</evidence>
<evidence type="ECO:0000313" key="8">
    <source>
        <dbReference type="EMBL" id="MFG6487356.1"/>
    </source>
</evidence>
<dbReference type="NCBIfam" id="TIGR02550">
    <property type="entry name" value="flagell_flgL"/>
    <property type="match status" value="1"/>
</dbReference>
<feature type="domain" description="Flagellin C-terminal" evidence="7">
    <location>
        <begin position="351"/>
        <end position="432"/>
    </location>
</feature>
<dbReference type="Proteomes" id="UP001606134">
    <property type="component" value="Unassembled WGS sequence"/>
</dbReference>
<evidence type="ECO:0000256" key="1">
    <source>
        <dbReference type="ARBA" id="ARBA00004365"/>
    </source>
</evidence>
<dbReference type="PANTHER" id="PTHR42792:SF1">
    <property type="entry name" value="FLAGELLAR HOOK-ASSOCIATED PROTEIN 3"/>
    <property type="match status" value="1"/>
</dbReference>
<keyword evidence="8" id="KW-0282">Flagellum</keyword>
<feature type="domain" description="Flagellin N-terminal" evidence="6">
    <location>
        <begin position="4"/>
        <end position="139"/>
    </location>
</feature>
<evidence type="ECO:0000256" key="3">
    <source>
        <dbReference type="ARBA" id="ARBA00005709"/>
    </source>
</evidence>
<dbReference type="InterPro" id="IPR013384">
    <property type="entry name" value="Flagell_FlgL"/>
</dbReference>
<evidence type="ECO:0000256" key="2">
    <source>
        <dbReference type="ARBA" id="ARBA00004613"/>
    </source>
</evidence>
<organism evidence="8 9">
    <name type="scientific">Pelomonas candidula</name>
    <dbReference type="NCBI Taxonomy" id="3299025"/>
    <lineage>
        <taxon>Bacteria</taxon>
        <taxon>Pseudomonadati</taxon>
        <taxon>Pseudomonadota</taxon>
        <taxon>Betaproteobacteria</taxon>
        <taxon>Burkholderiales</taxon>
        <taxon>Sphaerotilaceae</taxon>
        <taxon>Roseateles</taxon>
    </lineage>
</organism>
<evidence type="ECO:0000313" key="9">
    <source>
        <dbReference type="Proteomes" id="UP001606134"/>
    </source>
</evidence>
<proteinExistence type="inferred from homology"/>
<sequence>MRLSTANLYDASIANLQRRQTALQNQQEQLTSGKRVLQASDDPTGAARAERALATIGRVDANQRALEASRNSMTLAESALGDANDLLQQARETVAAAGNGSYSDAERKGLANKLQGIRDQLLTIANRTDGAGGYIFSGQGSSSPPFLDQAGGVTYVGVSGQIQTGNLDNFQLTVDGRSAWEQSSSGNGSFETAPRAIVADPTTGAPSVQLIDPGATAANGGVPVALVNANTGKPAAGWIDSGRVTDPSQLTGHNYRLDVAGTAPSQTYTLTDQDLGSVVSSGSFKPGQAITADGMALTVAGTPVDGDAFAVAGSKKGLKLFDALDKAIVELNTPQRTPTQISQGNAASLRDIDAVMGNLQSVRSQVGETLNGLDGTETRLAALKQYSTQEQSAAQDLDMTQGISDFQNQQTGYDTALKTYALVQKMSLFQYITG</sequence>
<keyword evidence="4" id="KW-0975">Bacterial flagellum</keyword>
<dbReference type="Pfam" id="PF00669">
    <property type="entry name" value="Flagellin_N"/>
    <property type="match status" value="1"/>
</dbReference>
<protein>
    <submittedName>
        <fullName evidence="8">Flagellar hook-associated protein FlgL</fullName>
    </submittedName>
</protein>
<feature type="region of interest" description="Disordered" evidence="5">
    <location>
        <begin position="24"/>
        <end position="44"/>
    </location>
</feature>
<dbReference type="Gene3D" id="1.20.1330.10">
    <property type="entry name" value="f41 fragment of flagellin, N-terminal domain"/>
    <property type="match status" value="2"/>
</dbReference>
<keyword evidence="9" id="KW-1185">Reference proteome</keyword>
<comment type="similarity">
    <text evidence="3">Belongs to the bacterial flagellin family.</text>
</comment>
<dbReference type="InterPro" id="IPR001492">
    <property type="entry name" value="Flagellin"/>
</dbReference>
<dbReference type="RefSeq" id="WP_394410048.1">
    <property type="nucleotide sequence ID" value="NZ_JBIGIC010000005.1"/>
</dbReference>
<dbReference type="InterPro" id="IPR001029">
    <property type="entry name" value="Flagellin_N"/>
</dbReference>
<dbReference type="Pfam" id="PF00700">
    <property type="entry name" value="Flagellin_C"/>
    <property type="match status" value="1"/>
</dbReference>
<dbReference type="PANTHER" id="PTHR42792">
    <property type="entry name" value="FLAGELLIN"/>
    <property type="match status" value="1"/>
</dbReference>
<accession>A0ABW7HBQ8</accession>
<keyword evidence="8" id="KW-0969">Cilium</keyword>
<name>A0ABW7HBQ8_9BURK</name>
<reference evidence="8 9" key="1">
    <citation type="submission" date="2024-08" db="EMBL/GenBank/DDBJ databases">
        <authorList>
            <person name="Lu H."/>
        </authorList>
    </citation>
    <scope>NUCLEOTIDE SEQUENCE [LARGE SCALE GENOMIC DNA]</scope>
    <source>
        <strain evidence="8 9">BYS78W</strain>
    </source>
</reference>
<evidence type="ECO:0000256" key="5">
    <source>
        <dbReference type="SAM" id="MobiDB-lite"/>
    </source>
</evidence>
<gene>
    <name evidence="8" type="primary">flgL</name>
    <name evidence="8" type="ORF">ACG04R_11805</name>
</gene>
<evidence type="ECO:0000256" key="4">
    <source>
        <dbReference type="ARBA" id="ARBA00023143"/>
    </source>
</evidence>